<sequence>MTMVAAEHAPSRRRPLVFIALMILVGLNLRPALSSLAPLLPRIETQAGLPVLAIGALTTLPVLCLGLFAPLAPWLSRRLGAERTLSLALLALTLGLALRGLASPAWLFGGTLLAGAAIGIAGTLLPALVKRELAESADLMTGVYTMALCLGGALGAGLSIPLAEGLDGWAASLTAWAGLSALALVGWAALMPSPRTLPPPPAPTGNTRALLHQPLAWQVMLFMGFQSSLAYIVFGWLPRLLVARGYDEATAGWMMGVSVMVQLVAALAAPWLARLGRDQRPALLLVLSLVGSGLWLLLLGPAAWRWAGVVLLGLGQGGGFSLALTLIVLRTADSRLAGKLSGLAQGGGYTLAALGPLAVGVMLDRALSLAQITAALLGIVVAAAGFALLAGRNRRLETNAQGRLVTH</sequence>
<feature type="transmembrane region" description="Helical" evidence="4">
    <location>
        <begin position="52"/>
        <end position="72"/>
    </location>
</feature>
<dbReference type="PANTHER" id="PTHR23523:SF2">
    <property type="entry name" value="2-NITROIMIDAZOLE TRANSPORTER"/>
    <property type="match status" value="1"/>
</dbReference>
<feature type="transmembrane region" description="Helical" evidence="4">
    <location>
        <begin position="141"/>
        <end position="163"/>
    </location>
</feature>
<evidence type="ECO:0000256" key="1">
    <source>
        <dbReference type="ARBA" id="ARBA00022692"/>
    </source>
</evidence>
<dbReference type="InterPro" id="IPR020846">
    <property type="entry name" value="MFS_dom"/>
</dbReference>
<feature type="transmembrane region" description="Helical" evidence="4">
    <location>
        <begin position="84"/>
        <end position="102"/>
    </location>
</feature>
<feature type="transmembrane region" description="Helical" evidence="4">
    <location>
        <begin position="281"/>
        <end position="300"/>
    </location>
</feature>
<feature type="domain" description="Major facilitator superfamily (MFS) profile" evidence="5">
    <location>
        <begin position="14"/>
        <end position="395"/>
    </location>
</feature>
<evidence type="ECO:0000313" key="7">
    <source>
        <dbReference type="Proteomes" id="UP000518892"/>
    </source>
</evidence>
<gene>
    <name evidence="6" type="ORF">FHR97_003055</name>
</gene>
<evidence type="ECO:0000313" key="6">
    <source>
        <dbReference type="EMBL" id="MBB3232187.1"/>
    </source>
</evidence>
<dbReference type="PROSITE" id="PS50850">
    <property type="entry name" value="MFS"/>
    <property type="match status" value="1"/>
</dbReference>
<protein>
    <submittedName>
        <fullName evidence="6">CP family cyanate transporter-like MFS transporter</fullName>
    </submittedName>
</protein>
<dbReference type="GO" id="GO:0022857">
    <property type="term" value="F:transmembrane transporter activity"/>
    <property type="evidence" value="ECO:0007669"/>
    <property type="project" value="InterPro"/>
</dbReference>
<dbReference type="Gene3D" id="1.20.1250.20">
    <property type="entry name" value="MFS general substrate transporter like domains"/>
    <property type="match status" value="1"/>
</dbReference>
<dbReference type="Proteomes" id="UP000518892">
    <property type="component" value="Unassembled WGS sequence"/>
</dbReference>
<dbReference type="AlphaFoldDB" id="A0A7W5EVF3"/>
<feature type="transmembrane region" description="Helical" evidence="4">
    <location>
        <begin position="369"/>
        <end position="390"/>
    </location>
</feature>
<feature type="transmembrane region" description="Helical" evidence="4">
    <location>
        <begin position="169"/>
        <end position="190"/>
    </location>
</feature>
<feature type="transmembrane region" description="Helical" evidence="4">
    <location>
        <begin position="306"/>
        <end position="329"/>
    </location>
</feature>
<dbReference type="SUPFAM" id="SSF103473">
    <property type="entry name" value="MFS general substrate transporter"/>
    <property type="match status" value="1"/>
</dbReference>
<feature type="transmembrane region" description="Helical" evidence="4">
    <location>
        <begin position="249"/>
        <end position="269"/>
    </location>
</feature>
<evidence type="ECO:0000259" key="5">
    <source>
        <dbReference type="PROSITE" id="PS50850"/>
    </source>
</evidence>
<evidence type="ECO:0000256" key="4">
    <source>
        <dbReference type="SAM" id="Phobius"/>
    </source>
</evidence>
<dbReference type="InterPro" id="IPR036259">
    <property type="entry name" value="MFS_trans_sf"/>
</dbReference>
<feature type="transmembrane region" description="Helical" evidence="4">
    <location>
        <begin position="108"/>
        <end position="129"/>
    </location>
</feature>
<organism evidence="6 7">
    <name type="scientific">Halomonas stenophila</name>
    <dbReference type="NCBI Taxonomy" id="795312"/>
    <lineage>
        <taxon>Bacteria</taxon>
        <taxon>Pseudomonadati</taxon>
        <taxon>Pseudomonadota</taxon>
        <taxon>Gammaproteobacteria</taxon>
        <taxon>Oceanospirillales</taxon>
        <taxon>Halomonadaceae</taxon>
        <taxon>Halomonas</taxon>
    </lineage>
</organism>
<dbReference type="PANTHER" id="PTHR23523">
    <property type="match status" value="1"/>
</dbReference>
<dbReference type="InterPro" id="IPR052524">
    <property type="entry name" value="MFS_Cyanate_Porter"/>
</dbReference>
<name>A0A7W5EVF3_9GAMM</name>
<keyword evidence="3 4" id="KW-0472">Membrane</keyword>
<comment type="caution">
    <text evidence="6">The sequence shown here is derived from an EMBL/GenBank/DDBJ whole genome shotgun (WGS) entry which is preliminary data.</text>
</comment>
<evidence type="ECO:0000256" key="3">
    <source>
        <dbReference type="ARBA" id="ARBA00023136"/>
    </source>
</evidence>
<evidence type="ECO:0000256" key="2">
    <source>
        <dbReference type="ARBA" id="ARBA00022989"/>
    </source>
</evidence>
<accession>A0A7W5EVF3</accession>
<feature type="transmembrane region" description="Helical" evidence="4">
    <location>
        <begin position="341"/>
        <end position="363"/>
    </location>
</feature>
<feature type="transmembrane region" description="Helical" evidence="4">
    <location>
        <begin position="215"/>
        <end position="237"/>
    </location>
</feature>
<keyword evidence="2 4" id="KW-1133">Transmembrane helix</keyword>
<keyword evidence="7" id="KW-1185">Reference proteome</keyword>
<dbReference type="InterPro" id="IPR011701">
    <property type="entry name" value="MFS"/>
</dbReference>
<reference evidence="6 7" key="1">
    <citation type="submission" date="2020-08" db="EMBL/GenBank/DDBJ databases">
        <title>Genomic Encyclopedia of Type Strains, Phase III (KMG-III): the genomes of soil and plant-associated and newly described type strains.</title>
        <authorList>
            <person name="Whitman W."/>
        </authorList>
    </citation>
    <scope>NUCLEOTIDE SEQUENCE [LARGE SCALE GENOMIC DNA]</scope>
    <source>
        <strain evidence="6 7">CECT 7744</strain>
    </source>
</reference>
<dbReference type="EMBL" id="JACHXR010000010">
    <property type="protein sequence ID" value="MBB3232187.1"/>
    <property type="molecule type" value="Genomic_DNA"/>
</dbReference>
<dbReference type="Pfam" id="PF07690">
    <property type="entry name" value="MFS_1"/>
    <property type="match status" value="1"/>
</dbReference>
<keyword evidence="1 4" id="KW-0812">Transmembrane</keyword>
<proteinExistence type="predicted"/>